<comment type="caution">
    <text evidence="1">The sequence shown here is derived from an EMBL/GenBank/DDBJ whole genome shotgun (WGS) entry which is preliminary data.</text>
</comment>
<sequence>MEINKEQLFPSSQTSKPAEVLYRSLHQNCHENPYRTNKPQICSGVEALLTLQPVLNGVIVSKRRDPPPFELPPLTARATDCYSSLPWWLLISF</sequence>
<dbReference type="Proteomes" id="UP001054837">
    <property type="component" value="Unassembled WGS sequence"/>
</dbReference>
<dbReference type="AlphaFoldDB" id="A0AAV4NP53"/>
<dbReference type="EMBL" id="BPLQ01001900">
    <property type="protein sequence ID" value="GIX86572.1"/>
    <property type="molecule type" value="Genomic_DNA"/>
</dbReference>
<evidence type="ECO:0000313" key="1">
    <source>
        <dbReference type="EMBL" id="GIX86572.1"/>
    </source>
</evidence>
<evidence type="ECO:0000313" key="2">
    <source>
        <dbReference type="Proteomes" id="UP001054837"/>
    </source>
</evidence>
<protein>
    <submittedName>
        <fullName evidence="1">Uncharacterized protein</fullName>
    </submittedName>
</protein>
<accession>A0AAV4NP53</accession>
<name>A0AAV4NP53_9ARAC</name>
<reference evidence="1 2" key="1">
    <citation type="submission" date="2021-06" db="EMBL/GenBank/DDBJ databases">
        <title>Caerostris darwini draft genome.</title>
        <authorList>
            <person name="Kono N."/>
            <person name="Arakawa K."/>
        </authorList>
    </citation>
    <scope>NUCLEOTIDE SEQUENCE [LARGE SCALE GENOMIC DNA]</scope>
</reference>
<keyword evidence="2" id="KW-1185">Reference proteome</keyword>
<gene>
    <name evidence="1" type="ORF">CDAR_192001</name>
</gene>
<proteinExistence type="predicted"/>
<organism evidence="1 2">
    <name type="scientific">Caerostris darwini</name>
    <dbReference type="NCBI Taxonomy" id="1538125"/>
    <lineage>
        <taxon>Eukaryota</taxon>
        <taxon>Metazoa</taxon>
        <taxon>Ecdysozoa</taxon>
        <taxon>Arthropoda</taxon>
        <taxon>Chelicerata</taxon>
        <taxon>Arachnida</taxon>
        <taxon>Araneae</taxon>
        <taxon>Araneomorphae</taxon>
        <taxon>Entelegynae</taxon>
        <taxon>Araneoidea</taxon>
        <taxon>Araneidae</taxon>
        <taxon>Caerostris</taxon>
    </lineage>
</organism>